<sequence>MRLIIVSVLVAAVSGAAITPVEERLENNSTSGFLDSEVDIEFCKDLYDKQNNNRNKEQTANTNEGNEEQTTAVTESDSWVTETDVNLTTFDINDETTTQDMTELFAIERMCVLAILCFAAIATALPLDNTALNNNVLSTEKLPIESTNFPPSHDNLNQGNASSIEKSGETENNSKDYHEGRGDTPLLELGSYEEQNNKEKEITLNTNGEPTLENEKIENNITSEFAEHKSADKVPVTETNTLLVESTTLPVSTEKKEETTLVSTSNSLQEIQGLENQKTISAPSHLFDIQRKQLKENITSPAPNPGPQNEQVSEQEIISLPVPKSDSEQKEQEFKNEARKVSESTNMPSSTPVSVSQPKEQFQKKQDITLKSFPKPQTKLKKEISVSEPKTTSNLAGTETKQSGQSLKKQILPSSNLLAFGNSKRQKGEPKVHSLLPVIKSQPKGQVLKKKDKTSPLLSAFNIHKELVIPSSDSRVLQKEREPNAEKSNPAVKLKGLKMKQKPQAVAPVHILESQQKQKVPEREEITSFPSDIEKENELGVVYNCDEERLNPWLNVGFPTLLYGNGIQAPIPMKYVVIFWLVATVAAIPSTEKDVFLQLGDDRDGADVAAGPAINPTTIGSFNQQSNIHNLENQEKDTENLHEKGNEEERFEELVQPNLLNGENLYGNAIGIEPEPIVAIPGPAYEDAYVPVPLRRPSIFSGLFSFLPSWITSFSSKWPFKKPIFHRASILYPDYYYPEDEIEQIIY</sequence>
<keyword evidence="2" id="KW-0732">Signal</keyword>
<accession>A0A9P0X908</accession>
<protein>
    <submittedName>
        <fullName evidence="3">Uncharacterized protein</fullName>
    </submittedName>
</protein>
<feature type="region of interest" description="Disordered" evidence="1">
    <location>
        <begin position="297"/>
        <end position="408"/>
    </location>
</feature>
<feature type="compositionally biased region" description="Basic and acidic residues" evidence="1">
    <location>
        <begin position="166"/>
        <end position="182"/>
    </location>
</feature>
<reference evidence="3" key="1">
    <citation type="submission" date="2022-05" db="EMBL/GenBank/DDBJ databases">
        <authorList>
            <person name="Okamura Y."/>
        </authorList>
    </citation>
    <scope>NUCLEOTIDE SEQUENCE</scope>
</reference>
<feature type="region of interest" description="Disordered" evidence="1">
    <location>
        <begin position="146"/>
        <end position="185"/>
    </location>
</feature>
<evidence type="ECO:0000256" key="1">
    <source>
        <dbReference type="SAM" id="MobiDB-lite"/>
    </source>
</evidence>
<evidence type="ECO:0000256" key="2">
    <source>
        <dbReference type="SAM" id="SignalP"/>
    </source>
</evidence>
<evidence type="ECO:0000313" key="3">
    <source>
        <dbReference type="EMBL" id="CAH4018897.1"/>
    </source>
</evidence>
<feature type="compositionally biased region" description="Polar residues" evidence="1">
    <location>
        <begin position="297"/>
        <end position="316"/>
    </location>
</feature>
<feature type="compositionally biased region" description="Polar residues" evidence="1">
    <location>
        <begin position="146"/>
        <end position="165"/>
    </location>
</feature>
<gene>
    <name evidence="3" type="ORF">PIBRA_LOCUS3669</name>
</gene>
<feature type="compositionally biased region" description="Polar residues" evidence="1">
    <location>
        <begin position="343"/>
        <end position="360"/>
    </location>
</feature>
<evidence type="ECO:0000313" key="4">
    <source>
        <dbReference type="Proteomes" id="UP001152562"/>
    </source>
</evidence>
<name>A0A9P0X908_PIEBR</name>
<keyword evidence="4" id="KW-1185">Reference proteome</keyword>
<feature type="signal peptide" evidence="2">
    <location>
        <begin position="1"/>
        <end position="15"/>
    </location>
</feature>
<comment type="caution">
    <text evidence="3">The sequence shown here is derived from an EMBL/GenBank/DDBJ whole genome shotgun (WGS) entry which is preliminary data.</text>
</comment>
<dbReference type="AlphaFoldDB" id="A0A9P0X908"/>
<feature type="chain" id="PRO_5040363506" evidence="2">
    <location>
        <begin position="16"/>
        <end position="747"/>
    </location>
</feature>
<dbReference type="Proteomes" id="UP001152562">
    <property type="component" value="Unassembled WGS sequence"/>
</dbReference>
<feature type="region of interest" description="Disordered" evidence="1">
    <location>
        <begin position="51"/>
        <end position="78"/>
    </location>
</feature>
<organism evidence="3 4">
    <name type="scientific">Pieris brassicae</name>
    <name type="common">White butterfly</name>
    <name type="synonym">Large white butterfly</name>
    <dbReference type="NCBI Taxonomy" id="7116"/>
    <lineage>
        <taxon>Eukaryota</taxon>
        <taxon>Metazoa</taxon>
        <taxon>Ecdysozoa</taxon>
        <taxon>Arthropoda</taxon>
        <taxon>Hexapoda</taxon>
        <taxon>Insecta</taxon>
        <taxon>Pterygota</taxon>
        <taxon>Neoptera</taxon>
        <taxon>Endopterygota</taxon>
        <taxon>Lepidoptera</taxon>
        <taxon>Glossata</taxon>
        <taxon>Ditrysia</taxon>
        <taxon>Papilionoidea</taxon>
        <taxon>Pieridae</taxon>
        <taxon>Pierinae</taxon>
        <taxon>Pieris</taxon>
    </lineage>
</organism>
<feature type="compositionally biased region" description="Basic and acidic residues" evidence="1">
    <location>
        <begin position="325"/>
        <end position="342"/>
    </location>
</feature>
<dbReference type="EMBL" id="CALOZG010000004">
    <property type="protein sequence ID" value="CAH4018897.1"/>
    <property type="molecule type" value="Genomic_DNA"/>
</dbReference>
<feature type="compositionally biased region" description="Polar residues" evidence="1">
    <location>
        <begin position="388"/>
        <end position="408"/>
    </location>
</feature>
<proteinExistence type="predicted"/>